<comment type="caution">
    <text evidence="2">The sequence shown here is derived from an EMBL/GenBank/DDBJ whole genome shotgun (WGS) entry which is preliminary data.</text>
</comment>
<dbReference type="AlphaFoldDB" id="A0A8I0GC45"/>
<feature type="transmembrane region" description="Helical" evidence="1">
    <location>
        <begin position="38"/>
        <end position="57"/>
    </location>
</feature>
<feature type="transmembrane region" description="Helical" evidence="1">
    <location>
        <begin position="12"/>
        <end position="32"/>
    </location>
</feature>
<dbReference type="RefSeq" id="WP_191071486.1">
    <property type="nucleotide sequence ID" value="NZ_JACRUO010000001.1"/>
</dbReference>
<reference evidence="2 3" key="1">
    <citation type="submission" date="2020-08" db="EMBL/GenBank/DDBJ databases">
        <title>Winkia gen. nov., sp. nov., isolated from faeces of the Anser albifrons in China.</title>
        <authorList>
            <person name="Liu Q."/>
        </authorList>
    </citation>
    <scope>NUCLEOTIDE SEQUENCE [LARGE SCALE GENOMIC DNA]</scope>
    <source>
        <strain evidence="2 3">C62</strain>
    </source>
</reference>
<protein>
    <submittedName>
        <fullName evidence="2">Uncharacterized protein</fullName>
    </submittedName>
</protein>
<organism evidence="2 3">
    <name type="scientific">Nanchangia anserum</name>
    <dbReference type="NCBI Taxonomy" id="2692125"/>
    <lineage>
        <taxon>Bacteria</taxon>
        <taxon>Bacillati</taxon>
        <taxon>Actinomycetota</taxon>
        <taxon>Actinomycetes</taxon>
        <taxon>Actinomycetales</taxon>
        <taxon>Actinomycetaceae</taxon>
        <taxon>Nanchangia</taxon>
    </lineage>
</organism>
<feature type="transmembrane region" description="Helical" evidence="1">
    <location>
        <begin position="116"/>
        <end position="138"/>
    </location>
</feature>
<feature type="transmembrane region" description="Helical" evidence="1">
    <location>
        <begin position="87"/>
        <end position="104"/>
    </location>
</feature>
<sequence length="275" mass="27799">MNAPNTTTSLPTRAWAGGVCLMLFGLALAAAALGPIDALTGVAVVAVIVFACGWGRLVHAPAPGISAVIIAVMALASLGVVRVTMDAAWGVYVAGFVVCAAFIGEMVRGRGRTSVLGSLATTVTGTVLAMTTIAWIALENYRVWLILAHPMGICLVVAGACLFLRGSVWMRVLTSIVLCTLGGLVAVGLVMVAGLGANDSILVASASVGTTEPMIAMLTVFGAFGMVSGLVVAGCHAFFAGRMAPTSLMGAAALGMIPWLTAAIPVYAFARIMGG</sequence>
<feature type="transmembrane region" description="Helical" evidence="1">
    <location>
        <begin position="176"/>
        <end position="195"/>
    </location>
</feature>
<keyword evidence="1" id="KW-1133">Transmembrane helix</keyword>
<evidence type="ECO:0000313" key="3">
    <source>
        <dbReference type="Proteomes" id="UP000627538"/>
    </source>
</evidence>
<feature type="transmembrane region" description="Helical" evidence="1">
    <location>
        <begin position="251"/>
        <end position="270"/>
    </location>
</feature>
<name>A0A8I0GC45_9ACTO</name>
<keyword evidence="3" id="KW-1185">Reference proteome</keyword>
<dbReference type="Proteomes" id="UP000627538">
    <property type="component" value="Unassembled WGS sequence"/>
</dbReference>
<keyword evidence="1" id="KW-0472">Membrane</keyword>
<keyword evidence="1" id="KW-0812">Transmembrane</keyword>
<gene>
    <name evidence="2" type="ORF">H8R10_04240</name>
</gene>
<feature type="transmembrane region" description="Helical" evidence="1">
    <location>
        <begin position="64"/>
        <end position="81"/>
    </location>
</feature>
<evidence type="ECO:0000256" key="1">
    <source>
        <dbReference type="SAM" id="Phobius"/>
    </source>
</evidence>
<feature type="transmembrane region" description="Helical" evidence="1">
    <location>
        <begin position="215"/>
        <end position="239"/>
    </location>
</feature>
<evidence type="ECO:0000313" key="2">
    <source>
        <dbReference type="EMBL" id="MBD3689440.1"/>
    </source>
</evidence>
<feature type="transmembrane region" description="Helical" evidence="1">
    <location>
        <begin position="144"/>
        <end position="164"/>
    </location>
</feature>
<proteinExistence type="predicted"/>
<dbReference type="EMBL" id="JACRUO010000001">
    <property type="protein sequence ID" value="MBD3689440.1"/>
    <property type="molecule type" value="Genomic_DNA"/>
</dbReference>
<accession>A0A8I0GC45</accession>